<dbReference type="GO" id="GO:0043531">
    <property type="term" value="F:ADP binding"/>
    <property type="evidence" value="ECO:0007669"/>
    <property type="project" value="InterPro"/>
</dbReference>
<keyword evidence="4" id="KW-0067">ATP-binding</keyword>
<dbReference type="Pfam" id="PF00931">
    <property type="entry name" value="NB-ARC"/>
    <property type="match status" value="1"/>
</dbReference>
<dbReference type="InterPro" id="IPR041118">
    <property type="entry name" value="Rx_N"/>
</dbReference>
<name>A0A5J5AJ98_9ASTE</name>
<evidence type="ECO:0000313" key="8">
    <source>
        <dbReference type="Proteomes" id="UP000325577"/>
    </source>
</evidence>
<evidence type="ECO:0000259" key="5">
    <source>
        <dbReference type="Pfam" id="PF00931"/>
    </source>
</evidence>
<feature type="domain" description="NB-ARC" evidence="5">
    <location>
        <begin position="164"/>
        <end position="197"/>
    </location>
</feature>
<keyword evidence="3" id="KW-0611">Plant defense</keyword>
<dbReference type="Gene3D" id="1.20.5.4130">
    <property type="match status" value="1"/>
</dbReference>
<dbReference type="Pfam" id="PF18052">
    <property type="entry name" value="Rx_N"/>
    <property type="match status" value="1"/>
</dbReference>
<reference evidence="7 8" key="1">
    <citation type="submission" date="2019-09" db="EMBL/GenBank/DDBJ databases">
        <title>A chromosome-level genome assembly of the Chinese tupelo Nyssa sinensis.</title>
        <authorList>
            <person name="Yang X."/>
            <person name="Kang M."/>
            <person name="Yang Y."/>
            <person name="Xiong H."/>
            <person name="Wang M."/>
            <person name="Zhang Z."/>
            <person name="Wang Z."/>
            <person name="Wu H."/>
            <person name="Ma T."/>
            <person name="Liu J."/>
            <person name="Xi Z."/>
        </authorList>
    </citation>
    <scope>NUCLEOTIDE SEQUENCE [LARGE SCALE GENOMIC DNA]</scope>
    <source>
        <strain evidence="7">J267</strain>
        <tissue evidence="7">Leaf</tissue>
    </source>
</reference>
<sequence>MSDSAVDFLLENLMQLINCDDESILVERDQIKSLYEELRFLREFLKHTEEKRYEHEILKNLVAEIIDVAYEAENKVDLFVFNAVNHNDRSLVGEIGHSFDPILNLSGVMEEIESIKMELMAIYENMMYDIGDLQTGKSFYGGSSRASSTSIVNEEIVVGFDEEAMKIIEQLTGEQKQLQVISIVGMGGLGKTTLARKDESWDLLQQKSISFVCQTFKLLRVLVITVHFLDFFPKQIEQLVHLRYLEIFACDFAISKLWNLETLIINDSPLSRWMKLPIDIWKMVKLRHLYTSKFTFIKPPRVLNDDYHFICSNLQTICGLELSSEDEEVLARIPNLRKLKCVSLSKWFPKIYFLVHLEALSVYHREFLIGPVRFHSTDEFPPNLRKLTLTGSRLPWTEMSTLGRLPSLEVLKLLYGACEGPRWDTIDGEFVKLKVLKLELLYIEQWNSSSSHFPNLQQLKLDKCKSLKEIPYGLGDIPTLEMIELCNCSHSAAISARQIGEQQQSMGNDELKILVYPPYEEFEASVSMSYNEYGESFCPSNDALSE</sequence>
<dbReference type="Gene3D" id="3.40.50.300">
    <property type="entry name" value="P-loop containing nucleotide triphosphate hydrolases"/>
    <property type="match status" value="1"/>
</dbReference>
<dbReference type="AlphaFoldDB" id="A0A5J5AJ98"/>
<keyword evidence="8" id="KW-1185">Reference proteome</keyword>
<accession>A0A5J5AJ98</accession>
<dbReference type="GO" id="GO:0051707">
    <property type="term" value="P:response to other organism"/>
    <property type="evidence" value="ECO:0007669"/>
    <property type="project" value="UniProtKB-ARBA"/>
</dbReference>
<dbReference type="Gene3D" id="3.80.10.10">
    <property type="entry name" value="Ribonuclease Inhibitor"/>
    <property type="match status" value="2"/>
</dbReference>
<dbReference type="Proteomes" id="UP000325577">
    <property type="component" value="Linkage Group LG20"/>
</dbReference>
<evidence type="ECO:0008006" key="9">
    <source>
        <dbReference type="Google" id="ProtNLM"/>
    </source>
</evidence>
<evidence type="ECO:0000256" key="2">
    <source>
        <dbReference type="ARBA" id="ARBA00022741"/>
    </source>
</evidence>
<dbReference type="GO" id="GO:0005524">
    <property type="term" value="F:ATP binding"/>
    <property type="evidence" value="ECO:0007669"/>
    <property type="project" value="UniProtKB-KW"/>
</dbReference>
<proteinExistence type="predicted"/>
<dbReference type="PANTHER" id="PTHR15140:SF37">
    <property type="entry name" value="UBIQUITIN-LIKE DOMAIN-CONTAINING PROTEIN"/>
    <property type="match status" value="1"/>
</dbReference>
<evidence type="ECO:0000256" key="4">
    <source>
        <dbReference type="ARBA" id="ARBA00022840"/>
    </source>
</evidence>
<dbReference type="CDD" id="cd14798">
    <property type="entry name" value="RX-CC_like"/>
    <property type="match status" value="1"/>
</dbReference>
<dbReference type="PANTHER" id="PTHR15140">
    <property type="entry name" value="TUBULIN-SPECIFIC CHAPERONE E"/>
    <property type="match status" value="1"/>
</dbReference>
<evidence type="ECO:0000313" key="7">
    <source>
        <dbReference type="EMBL" id="KAA8529776.1"/>
    </source>
</evidence>
<evidence type="ECO:0000256" key="3">
    <source>
        <dbReference type="ARBA" id="ARBA00022821"/>
    </source>
</evidence>
<dbReference type="PRINTS" id="PR00364">
    <property type="entry name" value="DISEASERSIST"/>
</dbReference>
<evidence type="ECO:0000259" key="6">
    <source>
        <dbReference type="Pfam" id="PF18052"/>
    </source>
</evidence>
<dbReference type="GO" id="GO:0006952">
    <property type="term" value="P:defense response"/>
    <property type="evidence" value="ECO:0007669"/>
    <property type="project" value="UniProtKB-KW"/>
</dbReference>
<evidence type="ECO:0000256" key="1">
    <source>
        <dbReference type="ARBA" id="ARBA00022737"/>
    </source>
</evidence>
<dbReference type="InterPro" id="IPR027417">
    <property type="entry name" value="P-loop_NTPase"/>
</dbReference>
<feature type="domain" description="Disease resistance N-terminal" evidence="6">
    <location>
        <begin position="5"/>
        <end position="88"/>
    </location>
</feature>
<dbReference type="SUPFAM" id="SSF52540">
    <property type="entry name" value="P-loop containing nucleoside triphosphate hydrolases"/>
    <property type="match status" value="1"/>
</dbReference>
<dbReference type="EMBL" id="CM018044">
    <property type="protein sequence ID" value="KAA8529776.1"/>
    <property type="molecule type" value="Genomic_DNA"/>
</dbReference>
<keyword evidence="2" id="KW-0547">Nucleotide-binding</keyword>
<gene>
    <name evidence="7" type="ORF">F0562_034124</name>
</gene>
<organism evidence="7 8">
    <name type="scientific">Nyssa sinensis</name>
    <dbReference type="NCBI Taxonomy" id="561372"/>
    <lineage>
        <taxon>Eukaryota</taxon>
        <taxon>Viridiplantae</taxon>
        <taxon>Streptophyta</taxon>
        <taxon>Embryophyta</taxon>
        <taxon>Tracheophyta</taxon>
        <taxon>Spermatophyta</taxon>
        <taxon>Magnoliopsida</taxon>
        <taxon>eudicotyledons</taxon>
        <taxon>Gunneridae</taxon>
        <taxon>Pentapetalae</taxon>
        <taxon>asterids</taxon>
        <taxon>Cornales</taxon>
        <taxon>Nyssaceae</taxon>
        <taxon>Nyssa</taxon>
    </lineage>
</organism>
<dbReference type="InterPro" id="IPR032675">
    <property type="entry name" value="LRR_dom_sf"/>
</dbReference>
<keyword evidence="1" id="KW-0677">Repeat</keyword>
<dbReference type="SUPFAM" id="SSF52058">
    <property type="entry name" value="L domain-like"/>
    <property type="match status" value="1"/>
</dbReference>
<dbReference type="InterPro" id="IPR038005">
    <property type="entry name" value="RX-like_CC"/>
</dbReference>
<dbReference type="OrthoDB" id="1478287at2759"/>
<dbReference type="InterPro" id="IPR002182">
    <property type="entry name" value="NB-ARC"/>
</dbReference>
<protein>
    <recommendedName>
        <fullName evidence="9">NB-ARC domain-containing protein</fullName>
    </recommendedName>
</protein>